<name>A0A401UFT1_9CLOT</name>
<gene>
    <name evidence="3" type="ORF">Ctaglu_00180</name>
</gene>
<comment type="caution">
    <text evidence="3">The sequence shown here is derived from an EMBL/GenBank/DDBJ whole genome shotgun (WGS) entry which is preliminary data.</text>
</comment>
<reference evidence="3 4" key="1">
    <citation type="submission" date="2018-11" db="EMBL/GenBank/DDBJ databases">
        <title>Genome sequencing and assembly of Clostridium tagluense strain A121.</title>
        <authorList>
            <person name="Murakami T."/>
            <person name="Segawa T."/>
            <person name="Shcherbakova V.A."/>
            <person name="Mori H."/>
            <person name="Yoshimura Y."/>
        </authorList>
    </citation>
    <scope>NUCLEOTIDE SEQUENCE [LARGE SCALE GENOMIC DNA]</scope>
    <source>
        <strain evidence="3 4">A121</strain>
    </source>
</reference>
<dbReference type="PANTHER" id="PTHR31088:SF6">
    <property type="entry name" value="PHAGE SHOCK PROTEIN A"/>
    <property type="match status" value="1"/>
</dbReference>
<comment type="similarity">
    <text evidence="1">Belongs to the PspA/Vipp/IM30 family.</text>
</comment>
<feature type="coiled-coil region" evidence="2">
    <location>
        <begin position="47"/>
        <end position="74"/>
    </location>
</feature>
<dbReference type="InterPro" id="IPR007157">
    <property type="entry name" value="PspA_VIPP1"/>
</dbReference>
<dbReference type="PANTHER" id="PTHR31088">
    <property type="entry name" value="MEMBRANE-ASSOCIATED PROTEIN VIPP1, CHLOROPLASTIC"/>
    <property type="match status" value="1"/>
</dbReference>
<evidence type="ECO:0000313" key="3">
    <source>
        <dbReference type="EMBL" id="GCD08395.1"/>
    </source>
</evidence>
<dbReference type="AlphaFoldDB" id="A0A401UFT1"/>
<dbReference type="EMBL" id="BHYK01000001">
    <property type="protein sequence ID" value="GCD08395.1"/>
    <property type="molecule type" value="Genomic_DNA"/>
</dbReference>
<sequence>MTILSRLFYLIKSKISSILDELENPLELLDQKIRDMEFILNDARISSAKILGNIHEIERRLESLSKESDEYIVTIKLALNKGNEELAKKILEKKLDNDKYFNSLNTSYNHATSKGEALKLQLRQLQQNIYDIKIYKNEALARYNAAEAHKKINEIIGNTSIKNTSLCISNIEASIQKKECFISALTELDFDNELYNEITSLTNLDLNLELKKYM</sequence>
<evidence type="ECO:0000256" key="2">
    <source>
        <dbReference type="SAM" id="Coils"/>
    </source>
</evidence>
<keyword evidence="4" id="KW-1185">Reference proteome</keyword>
<organism evidence="3 4">
    <name type="scientific">Clostridium tagluense</name>
    <dbReference type="NCBI Taxonomy" id="360422"/>
    <lineage>
        <taxon>Bacteria</taxon>
        <taxon>Bacillati</taxon>
        <taxon>Bacillota</taxon>
        <taxon>Clostridia</taxon>
        <taxon>Eubacteriales</taxon>
        <taxon>Clostridiaceae</taxon>
        <taxon>Clostridium</taxon>
    </lineage>
</organism>
<accession>A0A401UFT1</accession>
<keyword evidence="2" id="KW-0175">Coiled coil</keyword>
<proteinExistence type="inferred from homology"/>
<evidence type="ECO:0000313" key="4">
    <source>
        <dbReference type="Proteomes" id="UP000287872"/>
    </source>
</evidence>
<dbReference type="Proteomes" id="UP000287872">
    <property type="component" value="Unassembled WGS sequence"/>
</dbReference>
<evidence type="ECO:0000256" key="1">
    <source>
        <dbReference type="ARBA" id="ARBA00043985"/>
    </source>
</evidence>
<dbReference type="Pfam" id="PF04012">
    <property type="entry name" value="PspA_IM30"/>
    <property type="match status" value="1"/>
</dbReference>
<dbReference type="RefSeq" id="WP_124996831.1">
    <property type="nucleotide sequence ID" value="NZ_BHYK01000001.1"/>
</dbReference>
<dbReference type="OrthoDB" id="9779630at2"/>
<protein>
    <submittedName>
        <fullName evidence="3">Phage shock protein A</fullName>
    </submittedName>
</protein>